<evidence type="ECO:0000313" key="3">
    <source>
        <dbReference type="Proteomes" id="UP000050525"/>
    </source>
</evidence>
<keyword evidence="3" id="KW-1185">Reference proteome</keyword>
<dbReference type="AlphaFoldDB" id="A0A151P1G0"/>
<evidence type="ECO:0000256" key="1">
    <source>
        <dbReference type="SAM" id="MobiDB-lite"/>
    </source>
</evidence>
<evidence type="ECO:0000313" key="2">
    <source>
        <dbReference type="EMBL" id="KYO42843.1"/>
    </source>
</evidence>
<accession>A0A151P1G0</accession>
<dbReference type="Proteomes" id="UP000050525">
    <property type="component" value="Unassembled WGS sequence"/>
</dbReference>
<dbReference type="EMBL" id="AKHW03001345">
    <property type="protein sequence ID" value="KYO42843.1"/>
    <property type="molecule type" value="Genomic_DNA"/>
</dbReference>
<protein>
    <submittedName>
        <fullName evidence="2">Uncharacterized protein</fullName>
    </submittedName>
</protein>
<sequence length="67" mass="7361">MSFVLQTVFGELFNGNVVADTYLAPLEKGRGVGSQARKRGLQATPHPCKLRPSLRPLQRRAGCRLPV</sequence>
<feature type="region of interest" description="Disordered" evidence="1">
    <location>
        <begin position="33"/>
        <end position="52"/>
    </location>
</feature>
<comment type="caution">
    <text evidence="2">The sequence shown here is derived from an EMBL/GenBank/DDBJ whole genome shotgun (WGS) entry which is preliminary data.</text>
</comment>
<reference evidence="2 3" key="1">
    <citation type="journal article" date="2012" name="Genome Biol.">
        <title>Sequencing three crocodilian genomes to illuminate the evolution of archosaurs and amniotes.</title>
        <authorList>
            <person name="St John J.A."/>
            <person name="Braun E.L."/>
            <person name="Isberg S.R."/>
            <person name="Miles L.G."/>
            <person name="Chong A.Y."/>
            <person name="Gongora J."/>
            <person name="Dalzell P."/>
            <person name="Moran C."/>
            <person name="Bed'hom B."/>
            <person name="Abzhanov A."/>
            <person name="Burgess S.C."/>
            <person name="Cooksey A.M."/>
            <person name="Castoe T.A."/>
            <person name="Crawford N.G."/>
            <person name="Densmore L.D."/>
            <person name="Drew J.C."/>
            <person name="Edwards S.V."/>
            <person name="Faircloth B.C."/>
            <person name="Fujita M.K."/>
            <person name="Greenwold M.J."/>
            <person name="Hoffmann F.G."/>
            <person name="Howard J.M."/>
            <person name="Iguchi T."/>
            <person name="Janes D.E."/>
            <person name="Khan S.Y."/>
            <person name="Kohno S."/>
            <person name="de Koning A.J."/>
            <person name="Lance S.L."/>
            <person name="McCarthy F.M."/>
            <person name="McCormack J.E."/>
            <person name="Merchant M.E."/>
            <person name="Peterson D.G."/>
            <person name="Pollock D.D."/>
            <person name="Pourmand N."/>
            <person name="Raney B.J."/>
            <person name="Roessler K.A."/>
            <person name="Sanford J.R."/>
            <person name="Sawyer R.H."/>
            <person name="Schmidt C.J."/>
            <person name="Triplett E.W."/>
            <person name="Tuberville T.D."/>
            <person name="Venegas-Anaya M."/>
            <person name="Howard J.T."/>
            <person name="Jarvis E.D."/>
            <person name="Guillette L.J.Jr."/>
            <person name="Glenn T.C."/>
            <person name="Green R.E."/>
            <person name="Ray D.A."/>
        </authorList>
    </citation>
    <scope>NUCLEOTIDE SEQUENCE [LARGE SCALE GENOMIC DNA]</scope>
    <source>
        <strain evidence="2">KSC_2009_1</strain>
    </source>
</reference>
<proteinExistence type="predicted"/>
<organism evidence="2 3">
    <name type="scientific">Alligator mississippiensis</name>
    <name type="common">American alligator</name>
    <dbReference type="NCBI Taxonomy" id="8496"/>
    <lineage>
        <taxon>Eukaryota</taxon>
        <taxon>Metazoa</taxon>
        <taxon>Chordata</taxon>
        <taxon>Craniata</taxon>
        <taxon>Vertebrata</taxon>
        <taxon>Euteleostomi</taxon>
        <taxon>Archelosauria</taxon>
        <taxon>Archosauria</taxon>
        <taxon>Crocodylia</taxon>
        <taxon>Alligatoridae</taxon>
        <taxon>Alligatorinae</taxon>
        <taxon>Alligator</taxon>
    </lineage>
</organism>
<name>A0A151P1G0_ALLMI</name>
<gene>
    <name evidence="2" type="ORF">Y1Q_0016082</name>
</gene>